<evidence type="ECO:0000256" key="7">
    <source>
        <dbReference type="ARBA" id="ARBA00022989"/>
    </source>
</evidence>
<dbReference type="CDD" id="cd21676">
    <property type="entry name" value="SMP_Mug190"/>
    <property type="match status" value="1"/>
</dbReference>
<dbReference type="InterPro" id="IPR037765">
    <property type="entry name" value="C2B_Tricalbin"/>
</dbReference>
<dbReference type="CDD" id="cd04052">
    <property type="entry name" value="C2B_Tricalbin-like"/>
    <property type="match status" value="1"/>
</dbReference>
<evidence type="ECO:0000256" key="8">
    <source>
        <dbReference type="ARBA" id="ARBA00023055"/>
    </source>
</evidence>
<evidence type="ECO:0000256" key="5">
    <source>
        <dbReference type="ARBA" id="ARBA00022737"/>
    </source>
</evidence>
<keyword evidence="2" id="KW-0813">Transport</keyword>
<evidence type="ECO:0000256" key="11">
    <source>
        <dbReference type="SAM" id="MobiDB-lite"/>
    </source>
</evidence>
<dbReference type="GO" id="GO:0006869">
    <property type="term" value="P:lipid transport"/>
    <property type="evidence" value="ECO:0007669"/>
    <property type="project" value="UniProtKB-KW"/>
</dbReference>
<keyword evidence="5" id="KW-0677">Repeat</keyword>
<dbReference type="InterPro" id="IPR035892">
    <property type="entry name" value="C2_domain_sf"/>
</dbReference>
<dbReference type="SUPFAM" id="SSF49562">
    <property type="entry name" value="C2 domain (Calcium/lipid-binding domain, CaLB)"/>
    <property type="match status" value="2"/>
</dbReference>
<accession>A0A1Y1ZB22</accession>
<dbReference type="PANTHER" id="PTHR47348:SF3">
    <property type="entry name" value="MEIOTICALLY UP-REGULATED GENE 190 PROTEIN"/>
    <property type="match status" value="1"/>
</dbReference>
<dbReference type="CDD" id="cd00030">
    <property type="entry name" value="C2"/>
    <property type="match status" value="1"/>
</dbReference>
<evidence type="ECO:0000259" key="13">
    <source>
        <dbReference type="PROSITE" id="PS51847"/>
    </source>
</evidence>
<name>A0A1Y1ZB22_9FUNG</name>
<dbReference type="InParanoid" id="A0A1Y1ZB22"/>
<dbReference type="OrthoDB" id="419768at2759"/>
<evidence type="ECO:0000256" key="3">
    <source>
        <dbReference type="ARBA" id="ARBA00022553"/>
    </source>
</evidence>
<keyword evidence="4" id="KW-0812">Transmembrane</keyword>
<keyword evidence="8" id="KW-0445">Lipid transport</keyword>
<keyword evidence="10" id="KW-0472">Membrane</keyword>
<comment type="caution">
    <text evidence="14">The sequence shown here is derived from an EMBL/GenBank/DDBJ whole genome shotgun (WGS) entry which is preliminary data.</text>
</comment>
<evidence type="ECO:0000313" key="14">
    <source>
        <dbReference type="EMBL" id="ORY07468.1"/>
    </source>
</evidence>
<dbReference type="InterPro" id="IPR000008">
    <property type="entry name" value="C2_dom"/>
</dbReference>
<protein>
    <recommendedName>
        <fullName evidence="16">C2 domain-containing protein</fullName>
    </recommendedName>
</protein>
<dbReference type="AlphaFoldDB" id="A0A1Y1ZB22"/>
<feature type="domain" description="SMP-LTD" evidence="13">
    <location>
        <begin position="36"/>
        <end position="238"/>
    </location>
</feature>
<keyword evidence="9" id="KW-0446">Lipid-binding</keyword>
<dbReference type="GO" id="GO:0061817">
    <property type="term" value="P:endoplasmic reticulum-plasma membrane tethering"/>
    <property type="evidence" value="ECO:0007669"/>
    <property type="project" value="InterPro"/>
</dbReference>
<keyword evidence="7" id="KW-1133">Transmembrane helix</keyword>
<keyword evidence="6" id="KW-0256">Endoplasmic reticulum</keyword>
<keyword evidence="15" id="KW-1185">Reference proteome</keyword>
<evidence type="ECO:0000256" key="9">
    <source>
        <dbReference type="ARBA" id="ARBA00023121"/>
    </source>
</evidence>
<feature type="region of interest" description="Disordered" evidence="11">
    <location>
        <begin position="815"/>
        <end position="835"/>
    </location>
</feature>
<feature type="domain" description="C2" evidence="12">
    <location>
        <begin position="472"/>
        <end position="609"/>
    </location>
</feature>
<proteinExistence type="predicted"/>
<feature type="region of interest" description="Disordered" evidence="11">
    <location>
        <begin position="406"/>
        <end position="438"/>
    </location>
</feature>
<dbReference type="EMBL" id="MCFE01000008">
    <property type="protein sequence ID" value="ORY07468.1"/>
    <property type="molecule type" value="Genomic_DNA"/>
</dbReference>
<sequence length="899" mass="103126">MYSCSWGYQQCIRQSRQGVEWMIERDRANNKIMQKRGESVEWINYILGILWRSLEPSLFSALIDMMEDAMAEQLKTFAKRVKIVEFDVGVQAPRLSNVRIFPSDSEGSEDMVYGEATFSFHAFPMDTHILGVPENRATPPHFTLELHTGINAVIPVRAELLRCDGKVKFDVRTMSNAPFLQEGMFAFVSMPAIECAVRPLVQHFNLMKVPIFKGYIEDAIKATLAEMTQPKSLTLDLESFLTGDDVIHDTKSVGVIRVDIYEGENLSDLDLGDLDRVFLTLSMVNDPRNSVQHTRVLSDNINPVWNETMVMLVTEDDIENENEIQISVRDQSKVGVVNKMVGIIRKKVTDLIDPNLFEEQLICDGWEYFDEQAQVIGEGVSRGKVSMNLPRVRYRMVYHPKYPREKLLESDDNPCDSEQPNNQAEVGKSDGSPMGDASNPEAITDEVVYPLDIKAKDTQDIDETAWVSRDPVQEDQNFAAMNSKPGKFDHTPGILCVQVHQAIDVEISDPSFTDQEHPYDHTIPPNPYANIFVNDTKVYQTRTKMHSTAPYWNVSTEQFINDFDNATVRVTVKNERNLEHDPVLGMVLVRLSEVTQKSSMQRKQHTQWFPLKGGIGFGKIRISFLFKPVLLTLPRELCGFEVGTLEVRRIRLYGLTEQFSNQKMHKIGCHLQLNLAPVCAEKISEPTLVTEDTITYADLSLRFPVHHRYQSAILVRFDKRTLKLSNIFSATQIWLRRLVDWEWTCLEAPINKFRDEQEGMNMYLEEEQAVEDEEIYGHMSMEMRFVPGISSAHEERPDFRSDWLGVNQLDYSVNSKELPASQSESDVDSDGDEMETASKLQYYKDKLEGKLSKKGRSQNISKSKIVRKLQWSKDKIEEKMMHILQDHSNEEKKMNVEKE</sequence>
<dbReference type="InterPro" id="IPR057349">
    <property type="entry name" value="C2_Mug190_3rd"/>
</dbReference>
<evidence type="ECO:0000256" key="1">
    <source>
        <dbReference type="ARBA" id="ARBA00004586"/>
    </source>
</evidence>
<feature type="compositionally biased region" description="Polar residues" evidence="11">
    <location>
        <begin position="815"/>
        <end position="824"/>
    </location>
</feature>
<evidence type="ECO:0000256" key="10">
    <source>
        <dbReference type="ARBA" id="ARBA00023136"/>
    </source>
</evidence>
<dbReference type="Pfam" id="PF00168">
    <property type="entry name" value="C2"/>
    <property type="match status" value="2"/>
</dbReference>
<comment type="subcellular location">
    <subcellularLocation>
        <location evidence="1">Endoplasmic reticulum membrane</location>
    </subcellularLocation>
</comment>
<dbReference type="PROSITE" id="PS51847">
    <property type="entry name" value="SMP"/>
    <property type="match status" value="1"/>
</dbReference>
<dbReference type="Pfam" id="PF25669">
    <property type="entry name" value="SMP_MUG190-like"/>
    <property type="match status" value="1"/>
</dbReference>
<feature type="domain" description="C2" evidence="12">
    <location>
        <begin position="229"/>
        <end position="361"/>
    </location>
</feature>
<dbReference type="InterPro" id="IPR031468">
    <property type="entry name" value="SMP_LBD"/>
</dbReference>
<dbReference type="Gene3D" id="2.60.40.150">
    <property type="entry name" value="C2 domain"/>
    <property type="match status" value="2"/>
</dbReference>
<evidence type="ECO:0000256" key="4">
    <source>
        <dbReference type="ARBA" id="ARBA00022692"/>
    </source>
</evidence>
<reference evidence="14 15" key="1">
    <citation type="submission" date="2016-07" db="EMBL/GenBank/DDBJ databases">
        <title>Pervasive Adenine N6-methylation of Active Genes in Fungi.</title>
        <authorList>
            <consortium name="DOE Joint Genome Institute"/>
            <person name="Mondo S.J."/>
            <person name="Dannebaum R.O."/>
            <person name="Kuo R.C."/>
            <person name="Labutti K."/>
            <person name="Haridas S."/>
            <person name="Kuo A."/>
            <person name="Salamov A."/>
            <person name="Ahrendt S.R."/>
            <person name="Lipzen A."/>
            <person name="Sullivan W."/>
            <person name="Andreopoulos W.B."/>
            <person name="Clum A."/>
            <person name="Lindquist E."/>
            <person name="Daum C."/>
            <person name="Ramamoorthy G.K."/>
            <person name="Gryganskyi A."/>
            <person name="Culley D."/>
            <person name="Magnuson J.K."/>
            <person name="James T.Y."/>
            <person name="O'Malley M.A."/>
            <person name="Stajich J.E."/>
            <person name="Spatafora J.W."/>
            <person name="Visel A."/>
            <person name="Grigoriev I.V."/>
        </authorList>
    </citation>
    <scope>NUCLEOTIDE SEQUENCE [LARGE SCALE GENOMIC DNA]</scope>
    <source>
        <strain evidence="14 15">CBS 931.73</strain>
    </source>
</reference>
<dbReference type="GO" id="GO:0005789">
    <property type="term" value="C:endoplasmic reticulum membrane"/>
    <property type="evidence" value="ECO:0007669"/>
    <property type="project" value="UniProtKB-SubCell"/>
</dbReference>
<dbReference type="GO" id="GO:0008289">
    <property type="term" value="F:lipid binding"/>
    <property type="evidence" value="ECO:0007669"/>
    <property type="project" value="UniProtKB-KW"/>
</dbReference>
<evidence type="ECO:0000259" key="12">
    <source>
        <dbReference type="PROSITE" id="PS50004"/>
    </source>
</evidence>
<feature type="compositionally biased region" description="Acidic residues" evidence="11">
    <location>
        <begin position="825"/>
        <end position="835"/>
    </location>
</feature>
<dbReference type="STRING" id="1314790.A0A1Y1ZB22"/>
<keyword evidence="3" id="KW-0597">Phosphoprotein</keyword>
<evidence type="ECO:0000256" key="2">
    <source>
        <dbReference type="ARBA" id="ARBA00022448"/>
    </source>
</evidence>
<evidence type="ECO:0000313" key="15">
    <source>
        <dbReference type="Proteomes" id="UP000193498"/>
    </source>
</evidence>
<dbReference type="Proteomes" id="UP000193498">
    <property type="component" value="Unassembled WGS sequence"/>
</dbReference>
<dbReference type="PANTHER" id="PTHR47348">
    <property type="entry name" value="MEIOTICALLY UP-REGULATED GENE 190 PROTEIN"/>
    <property type="match status" value="1"/>
</dbReference>
<evidence type="ECO:0008006" key="16">
    <source>
        <dbReference type="Google" id="ProtNLM"/>
    </source>
</evidence>
<dbReference type="PROSITE" id="PS50004">
    <property type="entry name" value="C2"/>
    <property type="match status" value="2"/>
</dbReference>
<gene>
    <name evidence="14" type="ORF">K493DRAFT_101449</name>
</gene>
<evidence type="ECO:0000256" key="6">
    <source>
        <dbReference type="ARBA" id="ARBA00022824"/>
    </source>
</evidence>
<organism evidence="14 15">
    <name type="scientific">Basidiobolus meristosporus CBS 931.73</name>
    <dbReference type="NCBI Taxonomy" id="1314790"/>
    <lineage>
        <taxon>Eukaryota</taxon>
        <taxon>Fungi</taxon>
        <taxon>Fungi incertae sedis</taxon>
        <taxon>Zoopagomycota</taxon>
        <taxon>Entomophthoromycotina</taxon>
        <taxon>Basidiobolomycetes</taxon>
        <taxon>Basidiobolales</taxon>
        <taxon>Basidiobolaceae</taxon>
        <taxon>Basidiobolus</taxon>
    </lineage>
</organism>
<dbReference type="Pfam" id="PF25331">
    <property type="entry name" value="C2_Mug190_3rd"/>
    <property type="match status" value="1"/>
</dbReference>
<dbReference type="SMART" id="SM00239">
    <property type="entry name" value="C2"/>
    <property type="match status" value="2"/>
</dbReference>